<accession>A0A8T6R8I5</accession>
<keyword evidence="1" id="KW-0805">Transcription regulation</keyword>
<dbReference type="AlphaFoldDB" id="A0A8T6R8I5"/>
<dbReference type="Gene3D" id="1.10.10.60">
    <property type="entry name" value="Homeodomain-like"/>
    <property type="match status" value="1"/>
</dbReference>
<sequence length="298" mass="32494">MNTDPDRTRPIEPAERSGVVVPANLVRYAARWATPAADLSAVVDAYWSVAWDLGDDVVEQRILTMPAVTLSVEEGEVPAPLVVTGVHRHAWQRTITGRGRVFAVRLRPAGLAVLADLTCADVADSTVPVSRSLDTRLFGLLDELARTPHNQRPERADELLRARLAERAPSRAGLLANEVLDVLTAGLHTRTGRPLTEATGRSERAIQRALRSTLGQGPKWVSRWVRLQEATRLLSQHPAPAPADVAHELGYSDQAHLTNDFRDAVGTTPAAYVETLRRLATPDAPATGRTRPAPVRTR</sequence>
<keyword evidence="3" id="KW-0804">Transcription</keyword>
<evidence type="ECO:0000313" key="6">
    <source>
        <dbReference type="Proteomes" id="UP000287866"/>
    </source>
</evidence>
<evidence type="ECO:0000256" key="2">
    <source>
        <dbReference type="ARBA" id="ARBA00023125"/>
    </source>
</evidence>
<evidence type="ECO:0000313" key="5">
    <source>
        <dbReference type="EMBL" id="NHA70176.1"/>
    </source>
</evidence>
<dbReference type="GO" id="GO:0043565">
    <property type="term" value="F:sequence-specific DNA binding"/>
    <property type="evidence" value="ECO:0007669"/>
    <property type="project" value="InterPro"/>
</dbReference>
<dbReference type="Pfam" id="PF12833">
    <property type="entry name" value="HTH_18"/>
    <property type="match status" value="1"/>
</dbReference>
<gene>
    <name evidence="5" type="ORF">EPD83_019265</name>
</gene>
<proteinExistence type="predicted"/>
<organism evidence="5 6">
    <name type="scientific">Phycicoccus flavus</name>
    <dbReference type="NCBI Taxonomy" id="2502783"/>
    <lineage>
        <taxon>Bacteria</taxon>
        <taxon>Bacillati</taxon>
        <taxon>Actinomycetota</taxon>
        <taxon>Actinomycetes</taxon>
        <taxon>Micrococcales</taxon>
        <taxon>Intrasporangiaceae</taxon>
        <taxon>Phycicoccus</taxon>
    </lineage>
</organism>
<dbReference type="RefSeq" id="WP_165567019.1">
    <property type="nucleotide sequence ID" value="NZ_SAYU02000105.1"/>
</dbReference>
<evidence type="ECO:0000256" key="3">
    <source>
        <dbReference type="ARBA" id="ARBA00023163"/>
    </source>
</evidence>
<dbReference type="PROSITE" id="PS01124">
    <property type="entry name" value="HTH_ARAC_FAMILY_2"/>
    <property type="match status" value="1"/>
</dbReference>
<reference evidence="5" key="1">
    <citation type="submission" date="2020-03" db="EMBL/GenBank/DDBJ databases">
        <title>Phycicoccus flavus sp. nov., a novel endophytic actinobacterium isolated from branch of Kandelia candel.</title>
        <authorList>
            <person name="Tuo L."/>
        </authorList>
    </citation>
    <scope>NUCLEOTIDE SEQUENCE</scope>
    <source>
        <strain evidence="5">CMS6Z-2</strain>
    </source>
</reference>
<dbReference type="Proteomes" id="UP000287866">
    <property type="component" value="Unassembled WGS sequence"/>
</dbReference>
<dbReference type="InterPro" id="IPR009057">
    <property type="entry name" value="Homeodomain-like_sf"/>
</dbReference>
<keyword evidence="2" id="KW-0238">DNA-binding</keyword>
<dbReference type="Pfam" id="PF20240">
    <property type="entry name" value="DUF6597"/>
    <property type="match status" value="1"/>
</dbReference>
<dbReference type="SMART" id="SM00342">
    <property type="entry name" value="HTH_ARAC"/>
    <property type="match status" value="1"/>
</dbReference>
<evidence type="ECO:0000256" key="1">
    <source>
        <dbReference type="ARBA" id="ARBA00023015"/>
    </source>
</evidence>
<protein>
    <submittedName>
        <fullName evidence="5">AraC family transcriptional regulator</fullName>
    </submittedName>
</protein>
<dbReference type="InterPro" id="IPR046532">
    <property type="entry name" value="DUF6597"/>
</dbReference>
<keyword evidence="6" id="KW-1185">Reference proteome</keyword>
<dbReference type="PANTHER" id="PTHR46796">
    <property type="entry name" value="HTH-TYPE TRANSCRIPTIONAL ACTIVATOR RHAS-RELATED"/>
    <property type="match status" value="1"/>
</dbReference>
<dbReference type="SUPFAM" id="SSF46689">
    <property type="entry name" value="Homeodomain-like"/>
    <property type="match status" value="1"/>
</dbReference>
<name>A0A8T6R8I5_9MICO</name>
<dbReference type="InterPro" id="IPR018060">
    <property type="entry name" value="HTH_AraC"/>
</dbReference>
<dbReference type="InterPro" id="IPR050204">
    <property type="entry name" value="AraC_XylS_family_regulators"/>
</dbReference>
<dbReference type="GO" id="GO:0003700">
    <property type="term" value="F:DNA-binding transcription factor activity"/>
    <property type="evidence" value="ECO:0007669"/>
    <property type="project" value="InterPro"/>
</dbReference>
<feature type="domain" description="HTH araC/xylS-type" evidence="4">
    <location>
        <begin position="177"/>
        <end position="275"/>
    </location>
</feature>
<evidence type="ECO:0000259" key="4">
    <source>
        <dbReference type="PROSITE" id="PS01124"/>
    </source>
</evidence>
<comment type="caution">
    <text evidence="5">The sequence shown here is derived from an EMBL/GenBank/DDBJ whole genome shotgun (WGS) entry which is preliminary data.</text>
</comment>
<dbReference type="EMBL" id="SAYU02000105">
    <property type="protein sequence ID" value="NHA70176.1"/>
    <property type="molecule type" value="Genomic_DNA"/>
</dbReference>